<proteinExistence type="predicted"/>
<keyword evidence="1" id="KW-0749">Sporulation</keyword>
<dbReference type="GO" id="GO:0042601">
    <property type="term" value="C:endospore-forming forespore"/>
    <property type="evidence" value="ECO:0007669"/>
    <property type="project" value="InterPro"/>
</dbReference>
<comment type="caution">
    <text evidence="3">The sequence shown here is derived from an EMBL/GenBank/DDBJ whole genome shotgun (WGS) entry which is preliminary data.</text>
</comment>
<protein>
    <submittedName>
        <fullName evidence="3">Small, acid-soluble spore protein K</fullName>
    </submittedName>
</protein>
<name>A0A8J2YJC3_9BACL</name>
<dbReference type="AlphaFoldDB" id="A0A8J2YJC3"/>
<dbReference type="InterPro" id="IPR012611">
    <property type="entry name" value="SASP_SspK"/>
</dbReference>
<dbReference type="Proteomes" id="UP000628775">
    <property type="component" value="Unassembled WGS sequence"/>
</dbReference>
<reference evidence="3" key="1">
    <citation type="journal article" date="2014" name="Int. J. Syst. Evol. Microbiol.">
        <title>Complete genome sequence of Corynebacterium casei LMG S-19264T (=DSM 44701T), isolated from a smear-ripened cheese.</title>
        <authorList>
            <consortium name="US DOE Joint Genome Institute (JGI-PGF)"/>
            <person name="Walter F."/>
            <person name="Albersmeier A."/>
            <person name="Kalinowski J."/>
            <person name="Ruckert C."/>
        </authorList>
    </citation>
    <scope>NUCLEOTIDE SEQUENCE</scope>
    <source>
        <strain evidence="3">CGMCC 1.15371</strain>
    </source>
</reference>
<dbReference type="RefSeq" id="WP_188695289.1">
    <property type="nucleotide sequence ID" value="NZ_BMIR01000014.1"/>
</dbReference>
<sequence length="53" mass="6320">MVDPGEKRYPVQNENSIQPRAKDEYSPKRANGQTKDHPMERMLMSNQRHQHEE</sequence>
<evidence type="ECO:0000313" key="4">
    <source>
        <dbReference type="Proteomes" id="UP000628775"/>
    </source>
</evidence>
<evidence type="ECO:0000313" key="3">
    <source>
        <dbReference type="EMBL" id="GGE47425.1"/>
    </source>
</evidence>
<evidence type="ECO:0000256" key="1">
    <source>
        <dbReference type="ARBA" id="ARBA00022969"/>
    </source>
</evidence>
<dbReference type="GO" id="GO:0030436">
    <property type="term" value="P:asexual sporulation"/>
    <property type="evidence" value="ECO:0007669"/>
    <property type="project" value="InterPro"/>
</dbReference>
<dbReference type="GO" id="GO:0030435">
    <property type="term" value="P:sporulation resulting in formation of a cellular spore"/>
    <property type="evidence" value="ECO:0007669"/>
    <property type="project" value="UniProtKB-KW"/>
</dbReference>
<evidence type="ECO:0000256" key="2">
    <source>
        <dbReference type="SAM" id="MobiDB-lite"/>
    </source>
</evidence>
<feature type="region of interest" description="Disordered" evidence="2">
    <location>
        <begin position="1"/>
        <end position="53"/>
    </location>
</feature>
<gene>
    <name evidence="3" type="primary">sspK</name>
    <name evidence="3" type="ORF">GCM10011391_27780</name>
</gene>
<reference evidence="3" key="2">
    <citation type="submission" date="2020-09" db="EMBL/GenBank/DDBJ databases">
        <authorList>
            <person name="Sun Q."/>
            <person name="Zhou Y."/>
        </authorList>
    </citation>
    <scope>NUCLEOTIDE SEQUENCE</scope>
    <source>
        <strain evidence="3">CGMCC 1.15371</strain>
    </source>
</reference>
<keyword evidence="4" id="KW-1185">Reference proteome</keyword>
<dbReference type="Pfam" id="PF08176">
    <property type="entry name" value="SspK"/>
    <property type="match status" value="1"/>
</dbReference>
<dbReference type="EMBL" id="BMIR01000014">
    <property type="protein sequence ID" value="GGE47425.1"/>
    <property type="molecule type" value="Genomic_DNA"/>
</dbReference>
<accession>A0A8J2YJC3</accession>
<organism evidence="3 4">
    <name type="scientific">Pullulanibacillus camelliae</name>
    <dbReference type="NCBI Taxonomy" id="1707096"/>
    <lineage>
        <taxon>Bacteria</taxon>
        <taxon>Bacillati</taxon>
        <taxon>Bacillota</taxon>
        <taxon>Bacilli</taxon>
        <taxon>Bacillales</taxon>
        <taxon>Sporolactobacillaceae</taxon>
        <taxon>Pullulanibacillus</taxon>
    </lineage>
</organism>